<dbReference type="AlphaFoldDB" id="A0A4Q1KFG5"/>
<dbReference type="Proteomes" id="UP000290958">
    <property type="component" value="Unassembled WGS sequence"/>
</dbReference>
<evidence type="ECO:0000313" key="2">
    <source>
        <dbReference type="Proteomes" id="UP000290958"/>
    </source>
</evidence>
<proteinExistence type="predicted"/>
<keyword evidence="2" id="KW-1185">Reference proteome</keyword>
<gene>
    <name evidence="1" type="ORF">EQG66_13015</name>
</gene>
<dbReference type="Gene3D" id="3.30.160.880">
    <property type="entry name" value="Cell division protein ZapA protomer, N-terminal domain"/>
    <property type="match status" value="1"/>
</dbReference>
<keyword evidence="1" id="KW-0131">Cell cycle</keyword>
<dbReference type="GO" id="GO:0051301">
    <property type="term" value="P:cell division"/>
    <property type="evidence" value="ECO:0007669"/>
    <property type="project" value="UniProtKB-KW"/>
</dbReference>
<dbReference type="InterPro" id="IPR036192">
    <property type="entry name" value="Cell_div_ZapA-like_sf"/>
</dbReference>
<dbReference type="SUPFAM" id="SSF102829">
    <property type="entry name" value="Cell division protein ZapA-like"/>
    <property type="match status" value="1"/>
</dbReference>
<dbReference type="Pfam" id="PF05164">
    <property type="entry name" value="ZapA"/>
    <property type="match status" value="1"/>
</dbReference>
<dbReference type="RefSeq" id="WP_129405029.1">
    <property type="nucleotide sequence ID" value="NZ_SBKP01000015.1"/>
</dbReference>
<dbReference type="InterPro" id="IPR007838">
    <property type="entry name" value="Cell_div_ZapA-like"/>
</dbReference>
<comment type="caution">
    <text evidence="1">The sequence shown here is derived from an EMBL/GenBank/DDBJ whole genome shotgun (WGS) entry which is preliminary data.</text>
</comment>
<dbReference type="OrthoDB" id="9797575at2"/>
<dbReference type="InterPro" id="IPR042233">
    <property type="entry name" value="Cell_div_ZapA_N"/>
</dbReference>
<keyword evidence="1" id="KW-0132">Cell division</keyword>
<dbReference type="EMBL" id="SBKP01000015">
    <property type="protein sequence ID" value="RXR26488.1"/>
    <property type="molecule type" value="Genomic_DNA"/>
</dbReference>
<accession>A0A4Q1KFG5</accession>
<evidence type="ECO:0000313" key="1">
    <source>
        <dbReference type="EMBL" id="RXR26488.1"/>
    </source>
</evidence>
<organism evidence="1 2">
    <name type="scientific">Sphingobium fluviale</name>
    <dbReference type="NCBI Taxonomy" id="2506423"/>
    <lineage>
        <taxon>Bacteria</taxon>
        <taxon>Pseudomonadati</taxon>
        <taxon>Pseudomonadota</taxon>
        <taxon>Alphaproteobacteria</taxon>
        <taxon>Sphingomonadales</taxon>
        <taxon>Sphingomonadaceae</taxon>
        <taxon>Sphingobium</taxon>
    </lineage>
</organism>
<name>A0A4Q1KFG5_9SPHN</name>
<reference evidence="2" key="1">
    <citation type="submission" date="2019-01" db="EMBL/GenBank/DDBJ databases">
        <title>Cytophagaceae bacterium strain CAR-16.</title>
        <authorList>
            <person name="Chen W.-M."/>
        </authorList>
    </citation>
    <scope>NUCLEOTIDE SEQUENCE [LARGE SCALE GENOMIC DNA]</scope>
    <source>
        <strain evidence="2">CHR27</strain>
    </source>
</reference>
<sequence>MAEVTLDIAGRHYDVHCRDGEEAQLRRLAAIIDEKTSVARRASPGLTEVRQLLFAAILLADELNDLHAQGMAQGALDLPLASAHADEQGAAAKLDAIAARIETLAQKLAGTPALP</sequence>
<protein>
    <submittedName>
        <fullName evidence="1">Cell division protein ZapA</fullName>
    </submittedName>
</protein>